<dbReference type="OrthoDB" id="1078367at2759"/>
<reference evidence="3" key="1">
    <citation type="submission" date="2021-01" db="EMBL/GenBank/DDBJ databases">
        <authorList>
            <person name="Li R."/>
            <person name="Bekaert M."/>
        </authorList>
    </citation>
    <scope>NUCLEOTIDE SEQUENCE</scope>
    <source>
        <strain evidence="3">Farmed</strain>
    </source>
</reference>
<dbReference type="GO" id="GO:0003697">
    <property type="term" value="F:single-stranded DNA binding"/>
    <property type="evidence" value="ECO:0007669"/>
    <property type="project" value="InterPro"/>
</dbReference>
<dbReference type="AlphaFoldDB" id="A0A812BFK1"/>
<dbReference type="HAMAP" id="MF_00984">
    <property type="entry name" value="SSB"/>
    <property type="match status" value="1"/>
</dbReference>
<dbReference type="SUPFAM" id="SSF50249">
    <property type="entry name" value="Nucleic acid-binding proteins"/>
    <property type="match status" value="1"/>
</dbReference>
<keyword evidence="4" id="KW-1185">Reference proteome</keyword>
<organism evidence="3 4">
    <name type="scientific">Acanthosepion pharaonis</name>
    <name type="common">Pharaoh cuttlefish</name>
    <name type="synonym">Sepia pharaonis</name>
    <dbReference type="NCBI Taxonomy" id="158019"/>
    <lineage>
        <taxon>Eukaryota</taxon>
        <taxon>Metazoa</taxon>
        <taxon>Spiralia</taxon>
        <taxon>Lophotrochozoa</taxon>
        <taxon>Mollusca</taxon>
        <taxon>Cephalopoda</taxon>
        <taxon>Coleoidea</taxon>
        <taxon>Decapodiformes</taxon>
        <taxon>Sepiida</taxon>
        <taxon>Sepiina</taxon>
        <taxon>Sepiidae</taxon>
        <taxon>Acanthosepion</taxon>
    </lineage>
</organism>
<dbReference type="PANTHER" id="PTHR10302:SF0">
    <property type="entry name" value="SINGLE-STRANDED DNA-BINDING PROTEIN, MITOCHONDRIAL"/>
    <property type="match status" value="1"/>
</dbReference>
<proteinExistence type="inferred from homology"/>
<evidence type="ECO:0000256" key="1">
    <source>
        <dbReference type="ARBA" id="ARBA00023125"/>
    </source>
</evidence>
<dbReference type="Proteomes" id="UP000597762">
    <property type="component" value="Unassembled WGS sequence"/>
</dbReference>
<dbReference type="EMBL" id="CAHIKZ030000554">
    <property type="protein sequence ID" value="CAE1226002.1"/>
    <property type="molecule type" value="Genomic_DNA"/>
</dbReference>
<dbReference type="PROSITE" id="PS50935">
    <property type="entry name" value="SSB"/>
    <property type="match status" value="1"/>
</dbReference>
<dbReference type="InterPro" id="IPR012340">
    <property type="entry name" value="NA-bd_OB-fold"/>
</dbReference>
<evidence type="ECO:0000256" key="2">
    <source>
        <dbReference type="PROSITE-ProRule" id="PRU00252"/>
    </source>
</evidence>
<gene>
    <name evidence="3" type="ORF">SPHA_15835</name>
</gene>
<sequence length="157" mass="18067">MFVRPFIQNFKQMKCFRPQIAHYCDGSNLPRFEKCLNQVNLLGRVGRDAEIRGTEQYPVAILSLATSFVYTKVSGETVSRTDWHRISVFKEGLRDKVASNVKKGDRVFVTGTLQYNEYWDSGNMLQKSTTIIANDIINLTKKYLNEDVPVDEENVYS</sequence>
<comment type="caution">
    <text evidence="3">The sequence shown here is derived from an EMBL/GenBank/DDBJ whole genome shotgun (WGS) entry which is preliminary data.</text>
</comment>
<protein>
    <submittedName>
        <fullName evidence="3">Ssb</fullName>
    </submittedName>
</protein>
<dbReference type="PANTHER" id="PTHR10302">
    <property type="entry name" value="SINGLE-STRANDED DNA-BINDING PROTEIN"/>
    <property type="match status" value="1"/>
</dbReference>
<accession>A0A812BFK1</accession>
<evidence type="ECO:0000313" key="3">
    <source>
        <dbReference type="EMBL" id="CAE1226002.1"/>
    </source>
</evidence>
<name>A0A812BFK1_ACAPH</name>
<dbReference type="GO" id="GO:0042645">
    <property type="term" value="C:mitochondrial nucleoid"/>
    <property type="evidence" value="ECO:0007669"/>
    <property type="project" value="TreeGrafter"/>
</dbReference>
<dbReference type="InterPro" id="IPR011344">
    <property type="entry name" value="ssDNA-bd"/>
</dbReference>
<dbReference type="Gene3D" id="2.40.50.140">
    <property type="entry name" value="Nucleic acid-binding proteins"/>
    <property type="match status" value="1"/>
</dbReference>
<dbReference type="InterPro" id="IPR000424">
    <property type="entry name" value="Primosome_PriB/ssb"/>
</dbReference>
<dbReference type="GO" id="GO:0006264">
    <property type="term" value="P:mitochondrial DNA replication"/>
    <property type="evidence" value="ECO:0007669"/>
    <property type="project" value="TreeGrafter"/>
</dbReference>
<dbReference type="Pfam" id="PF00436">
    <property type="entry name" value="SSB"/>
    <property type="match status" value="1"/>
</dbReference>
<dbReference type="CDD" id="cd04496">
    <property type="entry name" value="SSB_OBF"/>
    <property type="match status" value="1"/>
</dbReference>
<dbReference type="NCBIfam" id="TIGR00621">
    <property type="entry name" value="ssb"/>
    <property type="match status" value="1"/>
</dbReference>
<keyword evidence="1 2" id="KW-0238">DNA-binding</keyword>
<evidence type="ECO:0000313" key="4">
    <source>
        <dbReference type="Proteomes" id="UP000597762"/>
    </source>
</evidence>